<dbReference type="Pfam" id="PF02288">
    <property type="entry name" value="Dehydratase_MU"/>
    <property type="match status" value="1"/>
</dbReference>
<reference evidence="1 2" key="1">
    <citation type="submission" date="2021-05" db="EMBL/GenBank/DDBJ databases">
        <title>Complete genome of Nocardioides aquaticus KCTC 9944T isolated from meromictic and hypersaline Ekho Lake, Antarctica.</title>
        <authorList>
            <person name="Hwang K."/>
            <person name="Kim K.M."/>
            <person name="Choe H."/>
        </authorList>
    </citation>
    <scope>NUCLEOTIDE SEQUENCE [LARGE SCALE GENOMIC DNA]</scope>
    <source>
        <strain evidence="1 2">KCTC 9944</strain>
    </source>
</reference>
<dbReference type="InterPro" id="IPR003208">
    <property type="entry name" value="Dehydtase/Dehydtase_re"/>
</dbReference>
<sequence>MVVLLAPGGAHDAHALRQVLAGLEEEGVPAAVETAAAHDCVALAERAAERSSLEVGVGIAADGVCLTHRALHGRPPLEHLLDPVVASRARCLGHDAARLVTGIALKLPAG</sequence>
<dbReference type="GO" id="GO:0050215">
    <property type="term" value="F:propanediol dehydratase activity"/>
    <property type="evidence" value="ECO:0007669"/>
    <property type="project" value="UniProtKB-EC"/>
</dbReference>
<proteinExistence type="predicted"/>
<keyword evidence="2" id="KW-1185">Reference proteome</keyword>
<accession>A0ABX8EER3</accession>
<dbReference type="EC" id="4.2.1.28" evidence="1"/>
<evidence type="ECO:0000313" key="1">
    <source>
        <dbReference type="EMBL" id="QVT78776.1"/>
    </source>
</evidence>
<dbReference type="EMBL" id="CP075371">
    <property type="protein sequence ID" value="QVT78776.1"/>
    <property type="molecule type" value="Genomic_DNA"/>
</dbReference>
<organism evidence="1 2">
    <name type="scientific">Nocardioides aquaticus</name>
    <dbReference type="NCBI Taxonomy" id="160826"/>
    <lineage>
        <taxon>Bacteria</taxon>
        <taxon>Bacillati</taxon>
        <taxon>Actinomycetota</taxon>
        <taxon>Actinomycetes</taxon>
        <taxon>Propionibacteriales</taxon>
        <taxon>Nocardioidaceae</taxon>
        <taxon>Nocardioides</taxon>
    </lineage>
</organism>
<keyword evidence="1" id="KW-0456">Lyase</keyword>
<protein>
    <submittedName>
        <fullName evidence="1">Propanediol dehydratase medium subunit</fullName>
        <ecNumber evidence="1">4.2.1.28</ecNumber>
    </submittedName>
</protein>
<evidence type="ECO:0000313" key="2">
    <source>
        <dbReference type="Proteomes" id="UP000679307"/>
    </source>
</evidence>
<gene>
    <name evidence="1" type="primary">pduD_2</name>
    <name evidence="1" type="ORF">ENKNEFLB_01154</name>
</gene>
<dbReference type="Proteomes" id="UP000679307">
    <property type="component" value="Chromosome"/>
</dbReference>
<name>A0ABX8EER3_9ACTN</name>